<gene>
    <name evidence="1" type="ORF">RRG08_012870</name>
</gene>
<proteinExistence type="predicted"/>
<reference evidence="1" key="1">
    <citation type="journal article" date="2023" name="G3 (Bethesda)">
        <title>A reference genome for the long-term kleptoplast-retaining sea slug Elysia crispata morphotype clarki.</title>
        <authorList>
            <person name="Eastman K.E."/>
            <person name="Pendleton A.L."/>
            <person name="Shaikh M.A."/>
            <person name="Suttiyut T."/>
            <person name="Ogas R."/>
            <person name="Tomko P."/>
            <person name="Gavelis G."/>
            <person name="Widhalm J.R."/>
            <person name="Wisecaver J.H."/>
        </authorList>
    </citation>
    <scope>NUCLEOTIDE SEQUENCE</scope>
    <source>
        <strain evidence="1">ECLA1</strain>
    </source>
</reference>
<sequence>MDVTQRTMLSFHKKTQLMRGVELPTVAEYFSSVSHPLLDIHEVTEYRVLELDMGLRTYYRTHRSGVRHR</sequence>
<organism evidence="1 2">
    <name type="scientific">Elysia crispata</name>
    <name type="common">lettuce slug</name>
    <dbReference type="NCBI Taxonomy" id="231223"/>
    <lineage>
        <taxon>Eukaryota</taxon>
        <taxon>Metazoa</taxon>
        <taxon>Spiralia</taxon>
        <taxon>Lophotrochozoa</taxon>
        <taxon>Mollusca</taxon>
        <taxon>Gastropoda</taxon>
        <taxon>Heterobranchia</taxon>
        <taxon>Euthyneura</taxon>
        <taxon>Panpulmonata</taxon>
        <taxon>Sacoglossa</taxon>
        <taxon>Placobranchoidea</taxon>
        <taxon>Plakobranchidae</taxon>
        <taxon>Elysia</taxon>
    </lineage>
</organism>
<dbReference type="EMBL" id="JAWDGP010001273">
    <property type="protein sequence ID" value="KAK3793194.1"/>
    <property type="molecule type" value="Genomic_DNA"/>
</dbReference>
<protein>
    <submittedName>
        <fullName evidence="1">Uncharacterized protein</fullName>
    </submittedName>
</protein>
<keyword evidence="2" id="KW-1185">Reference proteome</keyword>
<name>A0AAE1ASH4_9GAST</name>
<evidence type="ECO:0000313" key="2">
    <source>
        <dbReference type="Proteomes" id="UP001283361"/>
    </source>
</evidence>
<dbReference type="Proteomes" id="UP001283361">
    <property type="component" value="Unassembled WGS sequence"/>
</dbReference>
<evidence type="ECO:0000313" key="1">
    <source>
        <dbReference type="EMBL" id="KAK3793194.1"/>
    </source>
</evidence>
<dbReference type="AlphaFoldDB" id="A0AAE1ASH4"/>
<comment type="caution">
    <text evidence="1">The sequence shown here is derived from an EMBL/GenBank/DDBJ whole genome shotgun (WGS) entry which is preliminary data.</text>
</comment>
<accession>A0AAE1ASH4</accession>